<reference evidence="1 2" key="1">
    <citation type="submission" date="2021-06" db="EMBL/GenBank/DDBJ databases">
        <title>Caerostris darwini draft genome.</title>
        <authorList>
            <person name="Kono N."/>
            <person name="Arakawa K."/>
        </authorList>
    </citation>
    <scope>NUCLEOTIDE SEQUENCE [LARGE SCALE GENOMIC DNA]</scope>
</reference>
<dbReference type="AlphaFoldDB" id="A0AAV4WQC0"/>
<proteinExistence type="predicted"/>
<sequence>MSTQNNNKDSLCHFSYPIAGWRWKKNVLGIDSSPKKTTIPTAEKTPWFSSFERQCQRDKKERQDCFLLTSDFTWYHSINSYFKPRFSSQCAAITHGYLKIFQQAPC</sequence>
<keyword evidence="2" id="KW-1185">Reference proteome</keyword>
<dbReference type="Proteomes" id="UP001054837">
    <property type="component" value="Unassembled WGS sequence"/>
</dbReference>
<comment type="caution">
    <text evidence="1">The sequence shown here is derived from an EMBL/GenBank/DDBJ whole genome shotgun (WGS) entry which is preliminary data.</text>
</comment>
<name>A0AAV4WQC0_9ARAC</name>
<protein>
    <submittedName>
        <fullName evidence="1">Uncharacterized protein</fullName>
    </submittedName>
</protein>
<accession>A0AAV4WQC0</accession>
<gene>
    <name evidence="1" type="ORF">CDAR_195841</name>
</gene>
<organism evidence="1 2">
    <name type="scientific">Caerostris darwini</name>
    <dbReference type="NCBI Taxonomy" id="1538125"/>
    <lineage>
        <taxon>Eukaryota</taxon>
        <taxon>Metazoa</taxon>
        <taxon>Ecdysozoa</taxon>
        <taxon>Arthropoda</taxon>
        <taxon>Chelicerata</taxon>
        <taxon>Arachnida</taxon>
        <taxon>Araneae</taxon>
        <taxon>Araneomorphae</taxon>
        <taxon>Entelegynae</taxon>
        <taxon>Araneoidea</taxon>
        <taxon>Araneidae</taxon>
        <taxon>Caerostris</taxon>
    </lineage>
</organism>
<evidence type="ECO:0000313" key="2">
    <source>
        <dbReference type="Proteomes" id="UP001054837"/>
    </source>
</evidence>
<dbReference type="EMBL" id="BPLQ01014933">
    <property type="protein sequence ID" value="GIY84488.1"/>
    <property type="molecule type" value="Genomic_DNA"/>
</dbReference>
<evidence type="ECO:0000313" key="1">
    <source>
        <dbReference type="EMBL" id="GIY84488.1"/>
    </source>
</evidence>